<reference evidence="1 2" key="1">
    <citation type="submission" date="2016-07" db="EMBL/GenBank/DDBJ databases">
        <title>Disparate Historic Effective Population Sizes Predicted by Modern Levels of Genome Diversity for the Scaled Quail (Callipepla squamata) and the Northern Bobwhite (Colinus virginianus): Inferences from First and Second Generation Draft Genome Assemblies for Sympatric New World Quail.</title>
        <authorList>
            <person name="Oldeschulte D.L."/>
            <person name="Halley Y.A."/>
            <person name="Bhattarai E.K."/>
            <person name="Brashear W.A."/>
            <person name="Hill J."/>
            <person name="Metz R.P."/>
            <person name="Johnson C.D."/>
            <person name="Rollins D."/>
            <person name="Peterson M.J."/>
            <person name="Bickhart D.M."/>
            <person name="Decker J.E."/>
            <person name="Seabury C.M."/>
        </authorList>
    </citation>
    <scope>NUCLEOTIDE SEQUENCE [LARGE SCALE GENOMIC DNA]</scope>
    <source>
        <strain evidence="1 2">Texas</strain>
        <tissue evidence="1">Leg muscle</tissue>
    </source>
</reference>
<keyword evidence="2" id="KW-1185">Reference proteome</keyword>
<dbReference type="EMBL" id="MCFN01000156">
    <property type="protein sequence ID" value="OXB63518.1"/>
    <property type="molecule type" value="Genomic_DNA"/>
</dbReference>
<organism evidence="1 2">
    <name type="scientific">Callipepla squamata</name>
    <name type="common">Scaled quail</name>
    <dbReference type="NCBI Taxonomy" id="9009"/>
    <lineage>
        <taxon>Eukaryota</taxon>
        <taxon>Metazoa</taxon>
        <taxon>Chordata</taxon>
        <taxon>Craniata</taxon>
        <taxon>Vertebrata</taxon>
        <taxon>Euteleostomi</taxon>
        <taxon>Archelosauria</taxon>
        <taxon>Archosauria</taxon>
        <taxon>Dinosauria</taxon>
        <taxon>Saurischia</taxon>
        <taxon>Theropoda</taxon>
        <taxon>Coelurosauria</taxon>
        <taxon>Aves</taxon>
        <taxon>Neognathae</taxon>
        <taxon>Galloanserae</taxon>
        <taxon>Galliformes</taxon>
        <taxon>Odontophoridae</taxon>
        <taxon>Callipepla</taxon>
    </lineage>
</organism>
<comment type="caution">
    <text evidence="1">The sequence shown here is derived from an EMBL/GenBank/DDBJ whole genome shotgun (WGS) entry which is preliminary data.</text>
</comment>
<evidence type="ECO:0000313" key="1">
    <source>
        <dbReference type="EMBL" id="OXB63518.1"/>
    </source>
</evidence>
<evidence type="ECO:0000313" key="2">
    <source>
        <dbReference type="Proteomes" id="UP000198323"/>
    </source>
</evidence>
<proteinExistence type="predicted"/>
<sequence>MLPLHYGKKLEKLEEIWICPSVYGVDCPVGHLECFHYLLLFGSRRTIK</sequence>
<accession>A0A226N7P8</accession>
<dbReference type="Proteomes" id="UP000198323">
    <property type="component" value="Unassembled WGS sequence"/>
</dbReference>
<dbReference type="AlphaFoldDB" id="A0A226N7P8"/>
<protein>
    <submittedName>
        <fullName evidence="1">Uncharacterized protein</fullName>
    </submittedName>
</protein>
<gene>
    <name evidence="1" type="ORF">ASZ78_007599</name>
</gene>
<name>A0A226N7P8_CALSU</name>
<feature type="non-terminal residue" evidence="1">
    <location>
        <position position="48"/>
    </location>
</feature>